<accession>A0AA41ZF71</accession>
<evidence type="ECO:0000313" key="13">
    <source>
        <dbReference type="Proteomes" id="UP001165565"/>
    </source>
</evidence>
<evidence type="ECO:0000256" key="4">
    <source>
        <dbReference type="ARBA" id="ARBA00022475"/>
    </source>
</evidence>
<evidence type="ECO:0000256" key="2">
    <source>
        <dbReference type="ARBA" id="ARBA00006555"/>
    </source>
</evidence>
<dbReference type="GO" id="GO:0098797">
    <property type="term" value="C:plasma membrane protein complex"/>
    <property type="evidence" value="ECO:0007669"/>
    <property type="project" value="TreeGrafter"/>
</dbReference>
<dbReference type="SUPFAM" id="SSF74653">
    <property type="entry name" value="TolA/TonB C-terminal domain"/>
    <property type="match status" value="1"/>
</dbReference>
<keyword evidence="3" id="KW-0813">Transport</keyword>
<dbReference type="EMBL" id="JANFAV010000003">
    <property type="protein sequence ID" value="MCW6534598.1"/>
    <property type="molecule type" value="Genomic_DNA"/>
</dbReference>
<keyword evidence="8 10" id="KW-1133">Transmembrane helix</keyword>
<keyword evidence="9 10" id="KW-0472">Membrane</keyword>
<proteinExistence type="inferred from homology"/>
<dbReference type="Proteomes" id="UP001165565">
    <property type="component" value="Unassembled WGS sequence"/>
</dbReference>
<keyword evidence="13" id="KW-1185">Reference proteome</keyword>
<comment type="subcellular location">
    <subcellularLocation>
        <location evidence="1">Cell inner membrane</location>
        <topology evidence="1">Single-pass membrane protein</topology>
        <orientation evidence="1">Periplasmic side</orientation>
    </subcellularLocation>
</comment>
<dbReference type="InterPro" id="IPR037682">
    <property type="entry name" value="TonB_C"/>
</dbReference>
<evidence type="ECO:0000256" key="1">
    <source>
        <dbReference type="ARBA" id="ARBA00004383"/>
    </source>
</evidence>
<dbReference type="PROSITE" id="PS52015">
    <property type="entry name" value="TONB_CTD"/>
    <property type="match status" value="1"/>
</dbReference>
<sequence length="166" mass="17899">MDGPDFRGLAIIALCAVLVLAIAFLLALKVEHWVDRASDGFPSWQRQLDRPSKVVSTSGPRTIPLRDPAKANMPAVGNPGLAFSQDNYPAEALRRGEEGRVVTMLLIDATGAVASCSVTKSSGSRLLDETTCRIARERVRYEPARDAAGNAIASRTVLPVRWAISQ</sequence>
<dbReference type="PANTHER" id="PTHR33446">
    <property type="entry name" value="PROTEIN TONB-RELATED"/>
    <property type="match status" value="1"/>
</dbReference>
<evidence type="ECO:0000256" key="3">
    <source>
        <dbReference type="ARBA" id="ARBA00022448"/>
    </source>
</evidence>
<keyword evidence="6 10" id="KW-0812">Transmembrane</keyword>
<dbReference type="Pfam" id="PF03544">
    <property type="entry name" value="TonB_C"/>
    <property type="match status" value="1"/>
</dbReference>
<evidence type="ECO:0000259" key="11">
    <source>
        <dbReference type="PROSITE" id="PS52015"/>
    </source>
</evidence>
<keyword evidence="7" id="KW-0653">Protein transport</keyword>
<comment type="caution">
    <text evidence="12">The sequence shown here is derived from an EMBL/GenBank/DDBJ whole genome shotgun (WGS) entry which is preliminary data.</text>
</comment>
<dbReference type="GO" id="GO:0055085">
    <property type="term" value="P:transmembrane transport"/>
    <property type="evidence" value="ECO:0007669"/>
    <property type="project" value="InterPro"/>
</dbReference>
<evidence type="ECO:0000256" key="5">
    <source>
        <dbReference type="ARBA" id="ARBA00022519"/>
    </source>
</evidence>
<dbReference type="GO" id="GO:0015031">
    <property type="term" value="P:protein transport"/>
    <property type="evidence" value="ECO:0007669"/>
    <property type="project" value="UniProtKB-KW"/>
</dbReference>
<evidence type="ECO:0000256" key="9">
    <source>
        <dbReference type="ARBA" id="ARBA00023136"/>
    </source>
</evidence>
<evidence type="ECO:0000256" key="10">
    <source>
        <dbReference type="SAM" id="Phobius"/>
    </source>
</evidence>
<keyword evidence="5" id="KW-0997">Cell inner membrane</keyword>
<dbReference type="InterPro" id="IPR006260">
    <property type="entry name" value="TonB/TolA_C"/>
</dbReference>
<dbReference type="InterPro" id="IPR051045">
    <property type="entry name" value="TonB-dependent_transducer"/>
</dbReference>
<feature type="domain" description="TonB C-terminal" evidence="11">
    <location>
        <begin position="73"/>
        <end position="166"/>
    </location>
</feature>
<name>A0AA41ZF71_9SPHN</name>
<evidence type="ECO:0000313" key="12">
    <source>
        <dbReference type="EMBL" id="MCW6534598.1"/>
    </source>
</evidence>
<comment type="similarity">
    <text evidence="2">Belongs to the TonB family.</text>
</comment>
<dbReference type="Gene3D" id="3.30.1150.10">
    <property type="match status" value="1"/>
</dbReference>
<protein>
    <submittedName>
        <fullName evidence="12">Energy transducer TonB</fullName>
    </submittedName>
</protein>
<dbReference type="GO" id="GO:0031992">
    <property type="term" value="F:energy transducer activity"/>
    <property type="evidence" value="ECO:0007669"/>
    <property type="project" value="TreeGrafter"/>
</dbReference>
<organism evidence="12 13">
    <name type="scientific">Sphingomonas lycopersici</name>
    <dbReference type="NCBI Taxonomy" id="2951807"/>
    <lineage>
        <taxon>Bacteria</taxon>
        <taxon>Pseudomonadati</taxon>
        <taxon>Pseudomonadota</taxon>
        <taxon>Alphaproteobacteria</taxon>
        <taxon>Sphingomonadales</taxon>
        <taxon>Sphingomonadaceae</taxon>
        <taxon>Sphingomonas</taxon>
    </lineage>
</organism>
<dbReference type="AlphaFoldDB" id="A0AA41ZF71"/>
<evidence type="ECO:0000256" key="7">
    <source>
        <dbReference type="ARBA" id="ARBA00022927"/>
    </source>
</evidence>
<dbReference type="PANTHER" id="PTHR33446:SF11">
    <property type="entry name" value="TONB3"/>
    <property type="match status" value="1"/>
</dbReference>
<keyword evidence="4" id="KW-1003">Cell membrane</keyword>
<evidence type="ECO:0000256" key="8">
    <source>
        <dbReference type="ARBA" id="ARBA00022989"/>
    </source>
</evidence>
<evidence type="ECO:0000256" key="6">
    <source>
        <dbReference type="ARBA" id="ARBA00022692"/>
    </source>
</evidence>
<gene>
    <name evidence="12" type="ORF">NEE01_07340</name>
</gene>
<dbReference type="NCBIfam" id="TIGR01352">
    <property type="entry name" value="tonB_Cterm"/>
    <property type="match status" value="1"/>
</dbReference>
<reference evidence="12" key="1">
    <citation type="submission" date="2022-06" db="EMBL/GenBank/DDBJ databases">
        <title>Sphingomonas sp. nov. isolated from rhizosphere soil of tomato.</title>
        <authorList>
            <person name="Dong H."/>
            <person name="Gao R."/>
        </authorList>
    </citation>
    <scope>NUCLEOTIDE SEQUENCE</scope>
    <source>
        <strain evidence="12">MMSM24</strain>
    </source>
</reference>
<feature type="transmembrane region" description="Helical" evidence="10">
    <location>
        <begin position="6"/>
        <end position="28"/>
    </location>
</feature>